<evidence type="ECO:0000256" key="1">
    <source>
        <dbReference type="ARBA" id="ARBA00023125"/>
    </source>
</evidence>
<dbReference type="PANTHER" id="PTHR46481:SF11">
    <property type="entry name" value="ZINC FINGER BED DOMAIN-CONTAINING PROTEIN RICESLEEPER 2-LIKE"/>
    <property type="match status" value="1"/>
</dbReference>
<dbReference type="InterPro" id="IPR025525">
    <property type="entry name" value="hAT-like_transposase_RNase-H"/>
</dbReference>
<dbReference type="SUPFAM" id="SSF53098">
    <property type="entry name" value="Ribonuclease H-like"/>
    <property type="match status" value="1"/>
</dbReference>
<feature type="compositionally biased region" description="Polar residues" evidence="2">
    <location>
        <begin position="168"/>
        <end position="194"/>
    </location>
</feature>
<dbReference type="EMBL" id="JBBPBN010000002">
    <property type="protein sequence ID" value="KAK9045232.1"/>
    <property type="molecule type" value="Genomic_DNA"/>
</dbReference>
<dbReference type="Pfam" id="PF14372">
    <property type="entry name" value="hAT-like_RNase-H"/>
    <property type="match status" value="1"/>
</dbReference>
<proteinExistence type="predicted"/>
<organism evidence="4 5">
    <name type="scientific">Hibiscus sabdariffa</name>
    <name type="common">roselle</name>
    <dbReference type="NCBI Taxonomy" id="183260"/>
    <lineage>
        <taxon>Eukaryota</taxon>
        <taxon>Viridiplantae</taxon>
        <taxon>Streptophyta</taxon>
        <taxon>Embryophyta</taxon>
        <taxon>Tracheophyta</taxon>
        <taxon>Spermatophyta</taxon>
        <taxon>Magnoliopsida</taxon>
        <taxon>eudicotyledons</taxon>
        <taxon>Gunneridae</taxon>
        <taxon>Pentapetalae</taxon>
        <taxon>rosids</taxon>
        <taxon>malvids</taxon>
        <taxon>Malvales</taxon>
        <taxon>Malvaceae</taxon>
        <taxon>Malvoideae</taxon>
        <taxon>Hibiscus</taxon>
    </lineage>
</organism>
<feature type="domain" description="hAT-like transposase RNase-H fold" evidence="3">
    <location>
        <begin position="124"/>
        <end position="163"/>
    </location>
</feature>
<comment type="caution">
    <text evidence="4">The sequence shown here is derived from an EMBL/GenBank/DDBJ whole genome shotgun (WGS) entry which is preliminary data.</text>
</comment>
<reference evidence="4 5" key="1">
    <citation type="journal article" date="2024" name="G3 (Bethesda)">
        <title>Genome assembly of Hibiscus sabdariffa L. provides insights into metabolisms of medicinal natural products.</title>
        <authorList>
            <person name="Kim T."/>
        </authorList>
    </citation>
    <scope>NUCLEOTIDE SEQUENCE [LARGE SCALE GENOMIC DNA]</scope>
    <source>
        <strain evidence="4">TK-2024</strain>
        <tissue evidence="4">Old leaves</tissue>
    </source>
</reference>
<evidence type="ECO:0000259" key="3">
    <source>
        <dbReference type="Pfam" id="PF14372"/>
    </source>
</evidence>
<name>A0ABR2U704_9ROSI</name>
<gene>
    <name evidence="4" type="ORF">V6N11_059119</name>
</gene>
<evidence type="ECO:0000256" key="2">
    <source>
        <dbReference type="SAM" id="MobiDB-lite"/>
    </source>
</evidence>
<dbReference type="InterPro" id="IPR052035">
    <property type="entry name" value="ZnF_BED_domain_contain"/>
</dbReference>
<evidence type="ECO:0000313" key="5">
    <source>
        <dbReference type="Proteomes" id="UP001396334"/>
    </source>
</evidence>
<feature type="region of interest" description="Disordered" evidence="2">
    <location>
        <begin position="167"/>
        <end position="206"/>
    </location>
</feature>
<dbReference type="PANTHER" id="PTHR46481">
    <property type="entry name" value="ZINC FINGER BED DOMAIN-CONTAINING PROTEIN 4"/>
    <property type="match status" value="1"/>
</dbReference>
<keyword evidence="1" id="KW-0238">DNA-binding</keyword>
<protein>
    <recommendedName>
        <fullName evidence="3">hAT-like transposase RNase-H fold domain-containing protein</fullName>
    </recommendedName>
</protein>
<sequence length="206" mass="23744">MFDMPSRNTVKKDILDMFEKEKEKTLSKLEANEGRIAITTDMWTADHQNRGYMAVTAHYIDDEWTLQKRIIRFEYVPTPHTSDVITECLMKCFLDWNIDRKLTAITVDNCSVNDGVVELLVDRLDPRYKTTLLEYYFEDIYGPSAEFEVERIVQLCQDLVNEYREKSSPGSEAHFSSTTSCNSTLGESMSNETKSFNEDEASSIIG</sequence>
<dbReference type="Proteomes" id="UP001396334">
    <property type="component" value="Unassembled WGS sequence"/>
</dbReference>
<accession>A0ABR2U704</accession>
<keyword evidence="5" id="KW-1185">Reference proteome</keyword>
<dbReference type="InterPro" id="IPR012337">
    <property type="entry name" value="RNaseH-like_sf"/>
</dbReference>
<evidence type="ECO:0000313" key="4">
    <source>
        <dbReference type="EMBL" id="KAK9045232.1"/>
    </source>
</evidence>